<dbReference type="Pfam" id="PF01381">
    <property type="entry name" value="HTH_3"/>
    <property type="match status" value="1"/>
</dbReference>
<dbReference type="Gene3D" id="2.60.120.10">
    <property type="entry name" value="Jelly Rolls"/>
    <property type="match status" value="1"/>
</dbReference>
<dbReference type="PANTHER" id="PTHR46797">
    <property type="entry name" value="HTH-TYPE TRANSCRIPTIONAL REGULATOR"/>
    <property type="match status" value="1"/>
</dbReference>
<dbReference type="PANTHER" id="PTHR46797:SF1">
    <property type="entry name" value="METHYLPHOSPHONATE SYNTHASE"/>
    <property type="match status" value="1"/>
</dbReference>
<sequence length="211" mass="23589">MAPLQTMTARNLDTETPLPHSSEKTPDDFLTSFLGDKIRKRRLELGLSMEKVAQIAQVSRGMLGLIETGKTTPSIAILWKLSKALRTQVAEFLPDVSLHGPKIFKKEESKLLSLHKDQLSARVLYKDEENYLEFLEVEVAPGRYPLPIWFQKQKSQTVSLVQGEVGLVLGGKKNQLSPGDTAVFLARDLQEIFNPGQGKARLFWISSTVSL</sequence>
<dbReference type="SMART" id="SM00530">
    <property type="entry name" value="HTH_XRE"/>
    <property type="match status" value="1"/>
</dbReference>
<dbReference type="GO" id="GO:0003700">
    <property type="term" value="F:DNA-binding transcription factor activity"/>
    <property type="evidence" value="ECO:0007669"/>
    <property type="project" value="TreeGrafter"/>
</dbReference>
<dbReference type="PROSITE" id="PS50943">
    <property type="entry name" value="HTH_CROC1"/>
    <property type="match status" value="1"/>
</dbReference>
<feature type="compositionally biased region" description="Polar residues" evidence="2">
    <location>
        <begin position="1"/>
        <end position="11"/>
    </location>
</feature>
<dbReference type="InterPro" id="IPR001387">
    <property type="entry name" value="Cro/C1-type_HTH"/>
</dbReference>
<dbReference type="SUPFAM" id="SSF47413">
    <property type="entry name" value="lambda repressor-like DNA-binding domains"/>
    <property type="match status" value="1"/>
</dbReference>
<feature type="domain" description="HTH cro/C1-type" evidence="3">
    <location>
        <begin position="38"/>
        <end position="92"/>
    </location>
</feature>
<accession>A0AAE4QLU2</accession>
<feature type="region of interest" description="Disordered" evidence="2">
    <location>
        <begin position="1"/>
        <end position="26"/>
    </location>
</feature>
<proteinExistence type="predicted"/>
<dbReference type="AlphaFoldDB" id="A0AAE4QLU2"/>
<dbReference type="SUPFAM" id="SSF51182">
    <property type="entry name" value="RmlC-like cupins"/>
    <property type="match status" value="1"/>
</dbReference>
<dbReference type="InterPro" id="IPR050807">
    <property type="entry name" value="TransReg_Diox_bact_type"/>
</dbReference>
<dbReference type="Proteomes" id="UP000232122">
    <property type="component" value="Unassembled WGS sequence"/>
</dbReference>
<comment type="caution">
    <text evidence="4">The sequence shown here is derived from an EMBL/GenBank/DDBJ whole genome shotgun (WGS) entry which is preliminary data.</text>
</comment>
<organism evidence="4 5">
    <name type="scientific">Leptospira ellisii</name>
    <dbReference type="NCBI Taxonomy" id="2023197"/>
    <lineage>
        <taxon>Bacteria</taxon>
        <taxon>Pseudomonadati</taxon>
        <taxon>Spirochaetota</taxon>
        <taxon>Spirochaetia</taxon>
        <taxon>Leptospirales</taxon>
        <taxon>Leptospiraceae</taxon>
        <taxon>Leptospira</taxon>
    </lineage>
</organism>
<dbReference type="InterPro" id="IPR010982">
    <property type="entry name" value="Lambda_DNA-bd_dom_sf"/>
</dbReference>
<evidence type="ECO:0000256" key="1">
    <source>
        <dbReference type="ARBA" id="ARBA00023125"/>
    </source>
</evidence>
<dbReference type="Gene3D" id="1.10.260.40">
    <property type="entry name" value="lambda repressor-like DNA-binding domains"/>
    <property type="match status" value="1"/>
</dbReference>
<reference evidence="4 5" key="1">
    <citation type="journal article" date="2018" name="Microb. Genom.">
        <title>Deciphering the unexplored Leptospira diversity from soils uncovers genomic evolution to virulence.</title>
        <authorList>
            <person name="Thibeaux R."/>
            <person name="Iraola G."/>
            <person name="Ferres I."/>
            <person name="Bierque E."/>
            <person name="Girault D."/>
            <person name="Soupe-Gilbert M.E."/>
            <person name="Picardeau M."/>
            <person name="Goarant C."/>
        </authorList>
    </citation>
    <scope>NUCLEOTIDE SEQUENCE [LARGE SCALE GENOMIC DNA]</scope>
    <source>
        <strain evidence="4 5">ATI7-C-A5</strain>
    </source>
</reference>
<dbReference type="EMBL" id="NPEF02000005">
    <property type="protein sequence ID" value="MDV6235150.1"/>
    <property type="molecule type" value="Genomic_DNA"/>
</dbReference>
<evidence type="ECO:0000259" key="3">
    <source>
        <dbReference type="PROSITE" id="PS50943"/>
    </source>
</evidence>
<protein>
    <submittedName>
        <fullName evidence="4">Helix-turn-helix domain-containing protein</fullName>
    </submittedName>
</protein>
<evidence type="ECO:0000313" key="5">
    <source>
        <dbReference type="Proteomes" id="UP000232122"/>
    </source>
</evidence>
<dbReference type="InterPro" id="IPR014710">
    <property type="entry name" value="RmlC-like_jellyroll"/>
</dbReference>
<dbReference type="InterPro" id="IPR011051">
    <property type="entry name" value="RmlC_Cupin_sf"/>
</dbReference>
<dbReference type="GO" id="GO:0005829">
    <property type="term" value="C:cytosol"/>
    <property type="evidence" value="ECO:0007669"/>
    <property type="project" value="TreeGrafter"/>
</dbReference>
<name>A0AAE4QLU2_9LEPT</name>
<dbReference type="GO" id="GO:0003677">
    <property type="term" value="F:DNA binding"/>
    <property type="evidence" value="ECO:0007669"/>
    <property type="project" value="UniProtKB-KW"/>
</dbReference>
<evidence type="ECO:0000313" key="4">
    <source>
        <dbReference type="EMBL" id="MDV6235150.1"/>
    </source>
</evidence>
<keyword evidence="1" id="KW-0238">DNA-binding</keyword>
<evidence type="ECO:0000256" key="2">
    <source>
        <dbReference type="SAM" id="MobiDB-lite"/>
    </source>
</evidence>
<gene>
    <name evidence="4" type="ORF">CH379_005860</name>
</gene>
<keyword evidence="5" id="KW-1185">Reference proteome</keyword>
<dbReference type="RefSeq" id="WP_243399524.1">
    <property type="nucleotide sequence ID" value="NZ_NPEF02000005.1"/>
</dbReference>
<dbReference type="CDD" id="cd00093">
    <property type="entry name" value="HTH_XRE"/>
    <property type="match status" value="1"/>
</dbReference>